<dbReference type="InterPro" id="IPR036291">
    <property type="entry name" value="NAD(P)-bd_dom_sf"/>
</dbReference>
<dbReference type="InterPro" id="IPR006140">
    <property type="entry name" value="D-isomer_DH_NAD-bd"/>
</dbReference>
<dbReference type="PATRIC" id="fig|46224.3.peg.4130"/>
<keyword evidence="8" id="KW-1185">Reference proteome</keyword>
<comment type="caution">
    <text evidence="7">The sequence shown here is derived from an EMBL/GenBank/DDBJ whole genome shotgun (WGS) entry which is preliminary data.</text>
</comment>
<evidence type="ECO:0000256" key="3">
    <source>
        <dbReference type="ARBA" id="ARBA00023027"/>
    </source>
</evidence>
<dbReference type="EC" id="1.1.1.95" evidence="7"/>
<gene>
    <name evidence="7" type="ORF">B4102_1824</name>
</gene>
<dbReference type="Pfam" id="PF02826">
    <property type="entry name" value="2-Hacid_dh_C"/>
    <property type="match status" value="1"/>
</dbReference>
<proteinExistence type="inferred from homology"/>
<keyword evidence="3" id="KW-0520">NAD</keyword>
<evidence type="ECO:0000313" key="7">
    <source>
        <dbReference type="EMBL" id="KYD11398.1"/>
    </source>
</evidence>
<dbReference type="STRING" id="46224.B4102_1824"/>
<dbReference type="InterPro" id="IPR006139">
    <property type="entry name" value="D-isomer_2_OHA_DH_cat_dom"/>
</dbReference>
<dbReference type="EMBL" id="LQYN01000007">
    <property type="protein sequence ID" value="KYD11398.1"/>
    <property type="molecule type" value="Genomic_DNA"/>
</dbReference>
<dbReference type="OrthoDB" id="9805416at2"/>
<dbReference type="CDD" id="cd05300">
    <property type="entry name" value="2-Hacid_dh_1"/>
    <property type="match status" value="1"/>
</dbReference>
<dbReference type="Proteomes" id="UP000075666">
    <property type="component" value="Unassembled WGS sequence"/>
</dbReference>
<dbReference type="PANTHER" id="PTHR43333">
    <property type="entry name" value="2-HACID_DH_C DOMAIN-CONTAINING PROTEIN"/>
    <property type="match status" value="1"/>
</dbReference>
<dbReference type="PANTHER" id="PTHR43333:SF1">
    <property type="entry name" value="D-ISOMER SPECIFIC 2-HYDROXYACID DEHYDROGENASE NAD-BINDING DOMAIN-CONTAINING PROTEIN"/>
    <property type="match status" value="1"/>
</dbReference>
<dbReference type="FunFam" id="3.40.50.720:FF:000363">
    <property type="entry name" value="D-isomer specific 2-hydroxyacid dehydrogenase"/>
    <property type="match status" value="1"/>
</dbReference>
<evidence type="ECO:0000259" key="6">
    <source>
        <dbReference type="Pfam" id="PF02826"/>
    </source>
</evidence>
<dbReference type="Gene3D" id="3.40.50.720">
    <property type="entry name" value="NAD(P)-binding Rossmann-like Domain"/>
    <property type="match status" value="2"/>
</dbReference>
<sequence>MKVVFTFEPPAEMRKEIRSSFPYVEFHFFQNVDLAETEMESSEVIVTYGEDLTDEHIERAVQLKWIMVTSAGIERMPLKAIKEKNILVTNARGIHKTPMAEFTIGLLLDHARNFQLQWKNQQQRIWDKTIPQAELNNQSIVIVGAGAIGQEIARLAKAFRMNVFGINSSGTIKENFDEMYSLENISTPLEKADYVVSILPSTEQTVQFYQMNHFEKMKNTAVFINLGRGDVVKEEILIEALNNKEIAHAYLDVFQTEPLPKNHPLWGMENVTITPHISSTTKNYLPRALDIFQKNLHTYINNKGQFINVIDSERGY</sequence>
<comment type="similarity">
    <text evidence="1 4">Belongs to the D-isomer specific 2-hydroxyacid dehydrogenase family.</text>
</comment>
<dbReference type="Pfam" id="PF00389">
    <property type="entry name" value="2-Hacid_dh"/>
    <property type="match status" value="1"/>
</dbReference>
<dbReference type="RefSeq" id="WP_066226470.1">
    <property type="nucleotide sequence ID" value="NZ_LQYN01000007.1"/>
</dbReference>
<evidence type="ECO:0000313" key="8">
    <source>
        <dbReference type="Proteomes" id="UP000075666"/>
    </source>
</evidence>
<dbReference type="SUPFAM" id="SSF52283">
    <property type="entry name" value="Formate/glycerate dehydrogenase catalytic domain-like"/>
    <property type="match status" value="1"/>
</dbReference>
<accession>A0A150LGD8</accession>
<dbReference type="SUPFAM" id="SSF51735">
    <property type="entry name" value="NAD(P)-binding Rossmann-fold domains"/>
    <property type="match status" value="1"/>
</dbReference>
<evidence type="ECO:0000256" key="4">
    <source>
        <dbReference type="RuleBase" id="RU003719"/>
    </source>
</evidence>
<protein>
    <submittedName>
        <fullName evidence="7">D-3-phosphoglycerate dehydrogenase</fullName>
        <ecNumber evidence="7">1.1.1.95</ecNumber>
    </submittedName>
</protein>
<dbReference type="GO" id="GO:0004617">
    <property type="term" value="F:phosphoglycerate dehydrogenase activity"/>
    <property type="evidence" value="ECO:0007669"/>
    <property type="project" value="UniProtKB-EC"/>
</dbReference>
<reference evidence="7 8" key="1">
    <citation type="submission" date="2016-01" db="EMBL/GenBank/DDBJ databases">
        <title>Genome Sequences of Twelve Sporeforming Bacillus Species Isolated from Foods.</title>
        <authorList>
            <person name="Berendsen E.M."/>
            <person name="Wells-Bennik M.H."/>
            <person name="Krawcyk A.O."/>
            <person name="De Jong A."/>
            <person name="Holsappel S."/>
            <person name="Eijlander R.T."/>
            <person name="Kuipers O.P."/>
        </authorList>
    </citation>
    <scope>NUCLEOTIDE SEQUENCE [LARGE SCALE GENOMIC DNA]</scope>
    <source>
        <strain evidence="7 8">B4102</strain>
    </source>
</reference>
<name>A0A150LGD8_9BACI</name>
<organism evidence="7 8">
    <name type="scientific">Heyndrickxia sporothermodurans</name>
    <dbReference type="NCBI Taxonomy" id="46224"/>
    <lineage>
        <taxon>Bacteria</taxon>
        <taxon>Bacillati</taxon>
        <taxon>Bacillota</taxon>
        <taxon>Bacilli</taxon>
        <taxon>Bacillales</taxon>
        <taxon>Bacillaceae</taxon>
        <taxon>Heyndrickxia</taxon>
    </lineage>
</organism>
<dbReference type="GO" id="GO:0051287">
    <property type="term" value="F:NAD binding"/>
    <property type="evidence" value="ECO:0007669"/>
    <property type="project" value="InterPro"/>
</dbReference>
<evidence type="ECO:0000256" key="2">
    <source>
        <dbReference type="ARBA" id="ARBA00023002"/>
    </source>
</evidence>
<dbReference type="AlphaFoldDB" id="A0A150LGD8"/>
<feature type="domain" description="D-isomer specific 2-hydroxyacid dehydrogenase NAD-binding" evidence="6">
    <location>
        <begin position="104"/>
        <end position="278"/>
    </location>
</feature>
<feature type="domain" description="D-isomer specific 2-hydroxyacid dehydrogenase catalytic" evidence="5">
    <location>
        <begin position="10"/>
        <end position="303"/>
    </location>
</feature>
<evidence type="ECO:0000259" key="5">
    <source>
        <dbReference type="Pfam" id="PF00389"/>
    </source>
</evidence>
<evidence type="ECO:0000256" key="1">
    <source>
        <dbReference type="ARBA" id="ARBA00005854"/>
    </source>
</evidence>
<keyword evidence="2 4" id="KW-0560">Oxidoreductase</keyword>